<protein>
    <submittedName>
        <fullName evidence="1">EAL-domain protein</fullName>
    </submittedName>
</protein>
<name>W4VR11_9BACI</name>
<dbReference type="OrthoDB" id="1673646at2"/>
<keyword evidence="2" id="KW-1185">Reference proteome</keyword>
<dbReference type="eggNOG" id="COG2200">
    <property type="taxonomic scope" value="Bacteria"/>
</dbReference>
<evidence type="ECO:0000313" key="2">
    <source>
        <dbReference type="Proteomes" id="UP000019102"/>
    </source>
</evidence>
<dbReference type="InterPro" id="IPR035919">
    <property type="entry name" value="EAL_sf"/>
</dbReference>
<sequence>MDPLDVMMHVDKVKPYFQAIFSADSHEVVGYEVLGKLEIDQKIISLGTFFHDPTVQMILKWK</sequence>
<dbReference type="EMBL" id="BAVS01000063">
    <property type="protein sequence ID" value="GAE95464.1"/>
    <property type="molecule type" value="Genomic_DNA"/>
</dbReference>
<dbReference type="RefSeq" id="WP_052000888.1">
    <property type="nucleotide sequence ID" value="NZ_BAVS01000063.1"/>
</dbReference>
<dbReference type="SUPFAM" id="SSF141868">
    <property type="entry name" value="EAL domain-like"/>
    <property type="match status" value="1"/>
</dbReference>
<accession>W4VR11</accession>
<dbReference type="STRING" id="1298598.JCM21714_4708"/>
<dbReference type="AlphaFoldDB" id="W4VR11"/>
<reference evidence="1 2" key="1">
    <citation type="journal article" date="2014" name="Genome Announc.">
        <title>Draft Genome Sequence of the Boron-Tolerant and Moderately Halotolerant Bacterium Gracilibacillus boraciitolerans JCM 21714T.</title>
        <authorList>
            <person name="Ahmed I."/>
            <person name="Oshima K."/>
            <person name="Suda W."/>
            <person name="Kitamura K."/>
            <person name="Iida T."/>
            <person name="Ohmori Y."/>
            <person name="Fujiwara T."/>
            <person name="Hattori M."/>
            <person name="Ohkuma M."/>
        </authorList>
    </citation>
    <scope>NUCLEOTIDE SEQUENCE [LARGE SCALE GENOMIC DNA]</scope>
    <source>
        <strain evidence="1 2">JCM 21714</strain>
    </source>
</reference>
<evidence type="ECO:0000313" key="1">
    <source>
        <dbReference type="EMBL" id="GAE95464.1"/>
    </source>
</evidence>
<organism evidence="1 2">
    <name type="scientific">Gracilibacillus boraciitolerans JCM 21714</name>
    <dbReference type="NCBI Taxonomy" id="1298598"/>
    <lineage>
        <taxon>Bacteria</taxon>
        <taxon>Bacillati</taxon>
        <taxon>Bacillota</taxon>
        <taxon>Bacilli</taxon>
        <taxon>Bacillales</taxon>
        <taxon>Bacillaceae</taxon>
        <taxon>Gracilibacillus</taxon>
    </lineage>
</organism>
<proteinExistence type="predicted"/>
<gene>
    <name evidence="1" type="ORF">JCM21714_4708</name>
</gene>
<dbReference type="Proteomes" id="UP000019102">
    <property type="component" value="Unassembled WGS sequence"/>
</dbReference>
<comment type="caution">
    <text evidence="1">The sequence shown here is derived from an EMBL/GenBank/DDBJ whole genome shotgun (WGS) entry which is preliminary data.</text>
</comment>